<dbReference type="EMBL" id="CP006905">
    <property type="protein sequence ID" value="AIY84770.1"/>
    <property type="molecule type" value="Genomic_DNA"/>
</dbReference>
<feature type="transmembrane region" description="Helical" evidence="1">
    <location>
        <begin position="93"/>
        <end position="114"/>
    </location>
</feature>
<dbReference type="HOGENOM" id="CLU_027408_0_0_9"/>
<feature type="transmembrane region" description="Helical" evidence="1">
    <location>
        <begin position="308"/>
        <end position="326"/>
    </location>
</feature>
<dbReference type="SUPFAM" id="SSF103473">
    <property type="entry name" value="MFS general substrate transporter"/>
    <property type="match status" value="1"/>
</dbReference>
<keyword evidence="3" id="KW-1185">Reference proteome</keyword>
<dbReference type="PANTHER" id="PTHR11328">
    <property type="entry name" value="MAJOR FACILITATOR SUPERFAMILY DOMAIN-CONTAINING PROTEIN"/>
    <property type="match status" value="1"/>
</dbReference>
<dbReference type="InterPro" id="IPR036259">
    <property type="entry name" value="MFS_trans_sf"/>
</dbReference>
<dbReference type="AlphaFoldDB" id="A0A0A7G0T5"/>
<organism evidence="2 3">
    <name type="scientific">Clostridium baratii str. Sullivan</name>
    <dbReference type="NCBI Taxonomy" id="1415775"/>
    <lineage>
        <taxon>Bacteria</taxon>
        <taxon>Bacillati</taxon>
        <taxon>Bacillota</taxon>
        <taxon>Clostridia</taxon>
        <taxon>Eubacteriales</taxon>
        <taxon>Clostridiaceae</taxon>
        <taxon>Clostridium</taxon>
    </lineage>
</organism>
<feature type="transmembrane region" description="Helical" evidence="1">
    <location>
        <begin position="420"/>
        <end position="440"/>
    </location>
</feature>
<dbReference type="Pfam" id="PF13347">
    <property type="entry name" value="MFS_2"/>
    <property type="match status" value="1"/>
</dbReference>
<dbReference type="PANTHER" id="PTHR11328:SF24">
    <property type="entry name" value="MAJOR FACILITATOR SUPERFAMILY (MFS) PROFILE DOMAIN-CONTAINING PROTEIN"/>
    <property type="match status" value="1"/>
</dbReference>
<sequence>MDIGITKSYNEQKKEDIRFSEKLGYGLGDFACNLVWNSLSMFILYFYTDVIGMTAAVISTLMLVVRIIAGFMDIVSGVVVDKTKTKYGKARPWILWMAIPFGISTVLLFSVPNIGESGKLVYVVTTYILLNVIYTAINIPYGVLNSLMTQDQYERSEINIYRMFCSTAGSLCVSALVLPLVSLFGGGQHAWIITFAIFGIVATFMFFVTFKTTKERVVAVNEEKSQNISFKNGMKALIQNKYWIIIVLLLVVLFMSMGIMGGSMIYYAQYILNDKNLVGGLSIAQNIPTLIVMLTIAIPLVKKYGKRNTAILGSIIFILGSLLALIDLTSVKLIYASIIVKGTGNALVSATIFALLADTIEYGEWKTNVRTEGLVYSAGNFGLKIGMGLGTAIVGWLLAFSNYNSSAAIQPDTAINAINILFTWLPMILAGIQIILLKFYKLDKIYTSIIEDLEKRKVIEG</sequence>
<dbReference type="InterPro" id="IPR001927">
    <property type="entry name" value="Na/Gal_symport"/>
</dbReference>
<evidence type="ECO:0000313" key="2">
    <source>
        <dbReference type="EMBL" id="AIY84770.1"/>
    </source>
</evidence>
<feature type="transmembrane region" description="Helical" evidence="1">
    <location>
        <begin position="280"/>
        <end position="301"/>
    </location>
</feature>
<dbReference type="GO" id="GO:0006814">
    <property type="term" value="P:sodium ion transport"/>
    <property type="evidence" value="ECO:0007669"/>
    <property type="project" value="InterPro"/>
</dbReference>
<keyword evidence="1" id="KW-0472">Membrane</keyword>
<dbReference type="eggNOG" id="COG2211">
    <property type="taxonomic scope" value="Bacteria"/>
</dbReference>
<dbReference type="Proteomes" id="UP000030635">
    <property type="component" value="Chromosome"/>
</dbReference>
<dbReference type="GO" id="GO:0008643">
    <property type="term" value="P:carbohydrate transport"/>
    <property type="evidence" value="ECO:0007669"/>
    <property type="project" value="InterPro"/>
</dbReference>
<name>A0A0A7G0T5_9CLOT</name>
<keyword evidence="1" id="KW-0812">Transmembrane</keyword>
<dbReference type="CDD" id="cd17332">
    <property type="entry name" value="MFS_MelB_like"/>
    <property type="match status" value="1"/>
</dbReference>
<proteinExistence type="predicted"/>
<feature type="transmembrane region" description="Helical" evidence="1">
    <location>
        <begin position="381"/>
        <end position="400"/>
    </location>
</feature>
<feature type="transmembrane region" description="Helical" evidence="1">
    <location>
        <begin position="53"/>
        <end position="72"/>
    </location>
</feature>
<dbReference type="NCBIfam" id="TIGR00792">
    <property type="entry name" value="gph"/>
    <property type="match status" value="1"/>
</dbReference>
<protein>
    <submittedName>
        <fullName evidence="2">Sugar (Glycoside-Pentoside-Hexuronide) transporter domain protein</fullName>
    </submittedName>
</protein>
<dbReference type="RefSeq" id="WP_052139508.1">
    <property type="nucleotide sequence ID" value="NZ_CP006905.1"/>
</dbReference>
<dbReference type="Gene3D" id="1.20.1250.20">
    <property type="entry name" value="MFS general substrate transporter like domains"/>
    <property type="match status" value="2"/>
</dbReference>
<keyword evidence="1" id="KW-1133">Transmembrane helix</keyword>
<dbReference type="OrthoDB" id="9764596at2"/>
<feature type="transmembrane region" description="Helical" evidence="1">
    <location>
        <begin position="23"/>
        <end position="47"/>
    </location>
</feature>
<feature type="transmembrane region" description="Helical" evidence="1">
    <location>
        <begin position="242"/>
        <end position="268"/>
    </location>
</feature>
<dbReference type="InterPro" id="IPR039672">
    <property type="entry name" value="MFS_2"/>
</dbReference>
<feature type="transmembrane region" description="Helical" evidence="1">
    <location>
        <begin position="120"/>
        <end position="139"/>
    </location>
</feature>
<evidence type="ECO:0000256" key="1">
    <source>
        <dbReference type="SAM" id="Phobius"/>
    </source>
</evidence>
<accession>A0A0A7G0T5</accession>
<reference evidence="2 3" key="1">
    <citation type="journal article" date="2015" name="Infect. Genet. Evol.">
        <title>Genomic sequences of six botulinum neurotoxin-producing strains representing three clostridial species illustrate the mobility and diversity of botulinum neurotoxin genes.</title>
        <authorList>
            <person name="Smith T.J."/>
            <person name="Hill K.K."/>
            <person name="Xie G."/>
            <person name="Foley B.T."/>
            <person name="Williamson C.H."/>
            <person name="Foster J.T."/>
            <person name="Johnson S.L."/>
            <person name="Chertkov O."/>
            <person name="Teshima H."/>
            <person name="Gibbons H.S."/>
            <person name="Johnsky L.A."/>
            <person name="Karavis M.A."/>
            <person name="Smith L.A."/>
        </authorList>
    </citation>
    <scope>NUCLEOTIDE SEQUENCE [LARGE SCALE GENOMIC DNA]</scope>
    <source>
        <strain evidence="2">Sullivan</strain>
    </source>
</reference>
<dbReference type="GO" id="GO:0015293">
    <property type="term" value="F:symporter activity"/>
    <property type="evidence" value="ECO:0007669"/>
    <property type="project" value="InterPro"/>
</dbReference>
<dbReference type="KEGG" id="cbv:U729_1752"/>
<feature type="transmembrane region" description="Helical" evidence="1">
    <location>
        <begin position="190"/>
        <end position="210"/>
    </location>
</feature>
<evidence type="ECO:0000313" key="3">
    <source>
        <dbReference type="Proteomes" id="UP000030635"/>
    </source>
</evidence>
<feature type="transmembrane region" description="Helical" evidence="1">
    <location>
        <begin position="338"/>
        <end position="360"/>
    </location>
</feature>
<gene>
    <name evidence="2" type="primary">gph</name>
    <name evidence="2" type="ORF">U729_1752</name>
</gene>
<feature type="transmembrane region" description="Helical" evidence="1">
    <location>
        <begin position="160"/>
        <end position="184"/>
    </location>
</feature>
<dbReference type="GO" id="GO:0005886">
    <property type="term" value="C:plasma membrane"/>
    <property type="evidence" value="ECO:0007669"/>
    <property type="project" value="TreeGrafter"/>
</dbReference>